<organism evidence="2 3">
    <name type="scientific">Promicromonospora iranensis</name>
    <dbReference type="NCBI Taxonomy" id="1105144"/>
    <lineage>
        <taxon>Bacteria</taxon>
        <taxon>Bacillati</taxon>
        <taxon>Actinomycetota</taxon>
        <taxon>Actinomycetes</taxon>
        <taxon>Micrococcales</taxon>
        <taxon>Promicromonosporaceae</taxon>
        <taxon>Promicromonospora</taxon>
    </lineage>
</organism>
<evidence type="ECO:0000256" key="1">
    <source>
        <dbReference type="SAM" id="Phobius"/>
    </source>
</evidence>
<evidence type="ECO:0008006" key="4">
    <source>
        <dbReference type="Google" id="ProtNLM"/>
    </source>
</evidence>
<comment type="caution">
    <text evidence="2">The sequence shown here is derived from an EMBL/GenBank/DDBJ whole genome shotgun (WGS) entry which is preliminary data.</text>
</comment>
<name>A0ABU2CV52_9MICO</name>
<dbReference type="RefSeq" id="WP_274997258.1">
    <property type="nucleotide sequence ID" value="NZ_JAJQQP010000015.1"/>
</dbReference>
<evidence type="ECO:0000313" key="3">
    <source>
        <dbReference type="Proteomes" id="UP001183585"/>
    </source>
</evidence>
<keyword evidence="1" id="KW-0812">Transmembrane</keyword>
<gene>
    <name evidence="2" type="ORF">J2S48_004725</name>
</gene>
<reference evidence="2 3" key="1">
    <citation type="submission" date="2023-07" db="EMBL/GenBank/DDBJ databases">
        <title>Sequencing the genomes of 1000 actinobacteria strains.</title>
        <authorList>
            <person name="Klenk H.-P."/>
        </authorList>
    </citation>
    <scope>NUCLEOTIDE SEQUENCE [LARGE SCALE GENOMIC DNA]</scope>
    <source>
        <strain evidence="2 3">DSM 45554</strain>
    </source>
</reference>
<keyword evidence="3" id="KW-1185">Reference proteome</keyword>
<dbReference type="EMBL" id="JAVDYE010000001">
    <property type="protein sequence ID" value="MDR7385210.1"/>
    <property type="molecule type" value="Genomic_DNA"/>
</dbReference>
<feature type="transmembrane region" description="Helical" evidence="1">
    <location>
        <begin position="7"/>
        <end position="26"/>
    </location>
</feature>
<evidence type="ECO:0000313" key="2">
    <source>
        <dbReference type="EMBL" id="MDR7385210.1"/>
    </source>
</evidence>
<sequence length="67" mass="7553">MKNWKRWAIWGPVAAWVLLVAAMIVSEDVLLAVGWTTPVFLLFLGVLAVFVAAAVKYLRQPAQRRED</sequence>
<keyword evidence="1" id="KW-0472">Membrane</keyword>
<accession>A0ABU2CV52</accession>
<protein>
    <recommendedName>
        <fullName evidence="4">DUF2530 domain-containing protein</fullName>
    </recommendedName>
</protein>
<keyword evidence="1" id="KW-1133">Transmembrane helix</keyword>
<dbReference type="Proteomes" id="UP001183585">
    <property type="component" value="Unassembled WGS sequence"/>
</dbReference>
<proteinExistence type="predicted"/>
<feature type="transmembrane region" description="Helical" evidence="1">
    <location>
        <begin position="32"/>
        <end position="55"/>
    </location>
</feature>